<reference evidence="1 2" key="1">
    <citation type="journal article" date="2022" name="bioRxiv">
        <title>Genomics of Preaxostyla Flagellates Illuminates Evolutionary Transitions and the Path Towards Mitochondrial Loss.</title>
        <authorList>
            <person name="Novak L.V.F."/>
            <person name="Treitli S.C."/>
            <person name="Pyrih J."/>
            <person name="Halakuc P."/>
            <person name="Pipaliya S.V."/>
            <person name="Vacek V."/>
            <person name="Brzon O."/>
            <person name="Soukal P."/>
            <person name="Eme L."/>
            <person name="Dacks J.B."/>
            <person name="Karnkowska A."/>
            <person name="Elias M."/>
            <person name="Hampl V."/>
        </authorList>
    </citation>
    <scope>NUCLEOTIDE SEQUENCE [LARGE SCALE GENOMIC DNA]</scope>
    <source>
        <strain evidence="1">NAU3</strain>
        <tissue evidence="1">Gut</tissue>
    </source>
</reference>
<name>A0ABQ9Y097_9EUKA</name>
<evidence type="ECO:0000313" key="1">
    <source>
        <dbReference type="EMBL" id="KAK2957167.1"/>
    </source>
</evidence>
<protein>
    <submittedName>
        <fullName evidence="1">Uncharacterized protein</fullName>
    </submittedName>
</protein>
<keyword evidence="2" id="KW-1185">Reference proteome</keyword>
<dbReference type="Proteomes" id="UP001281761">
    <property type="component" value="Unassembled WGS sequence"/>
</dbReference>
<gene>
    <name evidence="1" type="ORF">BLNAU_7761</name>
</gene>
<organism evidence="1 2">
    <name type="scientific">Blattamonas nauphoetae</name>
    <dbReference type="NCBI Taxonomy" id="2049346"/>
    <lineage>
        <taxon>Eukaryota</taxon>
        <taxon>Metamonada</taxon>
        <taxon>Preaxostyla</taxon>
        <taxon>Oxymonadida</taxon>
        <taxon>Blattamonas</taxon>
    </lineage>
</organism>
<evidence type="ECO:0000313" key="2">
    <source>
        <dbReference type="Proteomes" id="UP001281761"/>
    </source>
</evidence>
<proteinExistence type="predicted"/>
<accession>A0ABQ9Y097</accession>
<comment type="caution">
    <text evidence="1">The sequence shown here is derived from an EMBL/GenBank/DDBJ whole genome shotgun (WGS) entry which is preliminary data.</text>
</comment>
<sequence>MPWNVSNIDDRLPRIEGSHTPERTANIKSFLKKTSKGFHFAILRLSKLFQLSDSLLCWFVHIIPSKIVGQRDAGGNPQPRLM</sequence>
<dbReference type="EMBL" id="JARBJD010000048">
    <property type="protein sequence ID" value="KAK2957167.1"/>
    <property type="molecule type" value="Genomic_DNA"/>
</dbReference>